<dbReference type="EMBL" id="JH921477">
    <property type="protein sequence ID" value="EKD11940.1"/>
    <property type="molecule type" value="Genomic_DNA"/>
</dbReference>
<feature type="compositionally biased region" description="Low complexity" evidence="1">
    <location>
        <begin position="118"/>
        <end position="130"/>
    </location>
</feature>
<name>K1W4S7_MARBU</name>
<organism evidence="4 5">
    <name type="scientific">Marssonina brunnea f. sp. multigermtubi (strain MB_m1)</name>
    <name type="common">Marssonina leaf spot fungus</name>
    <dbReference type="NCBI Taxonomy" id="1072389"/>
    <lineage>
        <taxon>Eukaryota</taxon>
        <taxon>Fungi</taxon>
        <taxon>Dikarya</taxon>
        <taxon>Ascomycota</taxon>
        <taxon>Pezizomycotina</taxon>
        <taxon>Leotiomycetes</taxon>
        <taxon>Helotiales</taxon>
        <taxon>Drepanopezizaceae</taxon>
        <taxon>Drepanopeziza</taxon>
    </lineage>
</organism>
<dbReference type="InParanoid" id="K1W4S7"/>
<dbReference type="GeneID" id="18765845"/>
<keyword evidence="2" id="KW-0812">Transmembrane</keyword>
<keyword evidence="2" id="KW-0472">Membrane</keyword>
<dbReference type="AlphaFoldDB" id="K1W4S7"/>
<dbReference type="RefSeq" id="XP_007297799.1">
    <property type="nucleotide sequence ID" value="XM_007297737.1"/>
</dbReference>
<dbReference type="KEGG" id="mbe:MBM_09910"/>
<feature type="region of interest" description="Disordered" evidence="1">
    <location>
        <begin position="201"/>
        <end position="263"/>
    </location>
</feature>
<gene>
    <name evidence="4" type="ORF">MBM_09910</name>
</gene>
<feature type="compositionally biased region" description="Polar residues" evidence="1">
    <location>
        <begin position="135"/>
        <end position="151"/>
    </location>
</feature>
<feature type="transmembrane region" description="Helical" evidence="2">
    <location>
        <begin position="161"/>
        <end position="184"/>
    </location>
</feature>
<dbReference type="OMA" id="CASQCGP"/>
<dbReference type="HOGENOM" id="CLU_093250_0_0_1"/>
<dbReference type="Proteomes" id="UP000006753">
    <property type="component" value="Unassembled WGS sequence"/>
</dbReference>
<evidence type="ECO:0000256" key="1">
    <source>
        <dbReference type="SAM" id="MobiDB-lite"/>
    </source>
</evidence>
<sequence length="263" mass="27232">MRPPTTTVLLSFLSIIFSATAQTPDGDIVPFSTLPACAALCGPLYDVQGGCAPPAKATVDNNCFCADSRLTPFTSTDGTSGVSQVCGPASCSAAADLTAIRSWYSTFCSSTSAEAPAADPAAGTAPTSTALNGAVASSTGSSTPRPVGSANSNRSWISGHYQWVIMICIMFVTIVGGWIGACMLRRRYLRKKERELEMNPPVAWGPHQLQGATGGYNNGDGVLNGNPPNSVGGHSKEFTEATVTPPASNRGSKGFLSNNRFAL</sequence>
<protein>
    <submittedName>
        <fullName evidence="4">Integral membrane protein</fullName>
    </submittedName>
</protein>
<feature type="compositionally biased region" description="Polar residues" evidence="1">
    <location>
        <begin position="241"/>
        <end position="263"/>
    </location>
</feature>
<evidence type="ECO:0000256" key="3">
    <source>
        <dbReference type="SAM" id="SignalP"/>
    </source>
</evidence>
<feature type="signal peptide" evidence="3">
    <location>
        <begin position="1"/>
        <end position="21"/>
    </location>
</feature>
<accession>K1W4S7</accession>
<evidence type="ECO:0000256" key="2">
    <source>
        <dbReference type="SAM" id="Phobius"/>
    </source>
</evidence>
<keyword evidence="2" id="KW-1133">Transmembrane helix</keyword>
<evidence type="ECO:0000313" key="4">
    <source>
        <dbReference type="EMBL" id="EKD11940.1"/>
    </source>
</evidence>
<reference evidence="4 5" key="1">
    <citation type="journal article" date="2012" name="BMC Genomics">
        <title>Sequencing the genome of Marssonina brunnea reveals fungus-poplar co-evolution.</title>
        <authorList>
            <person name="Zhu S."/>
            <person name="Cao Y.-Z."/>
            <person name="Jiang C."/>
            <person name="Tan B.-Y."/>
            <person name="Wang Z."/>
            <person name="Feng S."/>
            <person name="Zhang L."/>
            <person name="Su X.-H."/>
            <person name="Brejova B."/>
            <person name="Vinar T."/>
            <person name="Xu M."/>
            <person name="Wang M.-X."/>
            <person name="Zhang S.-G."/>
            <person name="Huang M.-R."/>
            <person name="Wu R."/>
            <person name="Zhou Y."/>
        </authorList>
    </citation>
    <scope>NUCLEOTIDE SEQUENCE [LARGE SCALE GENOMIC DNA]</scope>
    <source>
        <strain evidence="4 5">MB_m1</strain>
    </source>
</reference>
<evidence type="ECO:0000313" key="5">
    <source>
        <dbReference type="Proteomes" id="UP000006753"/>
    </source>
</evidence>
<feature type="region of interest" description="Disordered" evidence="1">
    <location>
        <begin position="118"/>
        <end position="151"/>
    </location>
</feature>
<dbReference type="OrthoDB" id="5426355at2759"/>
<proteinExistence type="predicted"/>
<dbReference type="eggNOG" id="ENOG502SPC3">
    <property type="taxonomic scope" value="Eukaryota"/>
</dbReference>
<keyword evidence="3" id="KW-0732">Signal</keyword>
<feature type="chain" id="PRO_5003854556" evidence="3">
    <location>
        <begin position="22"/>
        <end position="263"/>
    </location>
</feature>
<keyword evidence="5" id="KW-1185">Reference proteome</keyword>